<keyword evidence="6 7" id="KW-0472">Membrane</keyword>
<evidence type="ECO:0000256" key="2">
    <source>
        <dbReference type="ARBA" id="ARBA00004673"/>
    </source>
</evidence>
<comment type="similarity">
    <text evidence="3 7">Belongs to the cytochrome c oxidase VIIc family.</text>
</comment>
<accession>A0A9P6D3H3</accession>
<dbReference type="Pfam" id="PF02935">
    <property type="entry name" value="COX7C"/>
    <property type="match status" value="1"/>
</dbReference>
<comment type="function">
    <text evidence="7">Component of the cytochrome c oxidase, the last enzyme in the mitochondrial electron transport chain which drives oxidative phosphorylation. The respiratory chain contains 3 multisubunit complexes succinate dehydrogenase (complex II, CII), ubiquinol-cytochrome c oxidoreductase (cytochrome b-c1 complex, complex III, CIII) and cytochrome c oxidase (complex IV, CIV), that cooperate to transfer electrons derived from NADH and succinate to molecular oxygen, creating an electrochemical gradient over the inner membrane that drives transmembrane transport and the ATP synthase. Cytochrome c oxidase is the component of the respiratory chain that catalyzes the reduction of oxygen to water. Electrons originating from reduced cytochrome c in the intermembrane space (IMS) are transferred via the dinuclear copper A center (CU(A)) of subunit 2 and heme A of subunit 1 to the active site in subunit 1, a binuclear center (BNC) formed by heme A3 and copper B (CU(B)). The BNC reduces molecular oxygen to 2 water molecules using 4 electrons from cytochrome c in the IMS and 4 protons from the mitochondrial matrix.</text>
</comment>
<evidence type="ECO:0000256" key="1">
    <source>
        <dbReference type="ARBA" id="ARBA00004434"/>
    </source>
</evidence>
<evidence type="ECO:0000313" key="8">
    <source>
        <dbReference type="EMBL" id="KAF9482484.1"/>
    </source>
</evidence>
<evidence type="ECO:0000256" key="7">
    <source>
        <dbReference type="RuleBase" id="RU368123"/>
    </source>
</evidence>
<evidence type="ECO:0000256" key="4">
    <source>
        <dbReference type="ARBA" id="ARBA00022792"/>
    </source>
</evidence>
<dbReference type="GO" id="GO:0005743">
    <property type="term" value="C:mitochondrial inner membrane"/>
    <property type="evidence" value="ECO:0007669"/>
    <property type="project" value="UniProtKB-SubCell"/>
</dbReference>
<evidence type="ECO:0000256" key="6">
    <source>
        <dbReference type="ARBA" id="ARBA00023136"/>
    </source>
</evidence>
<sequence>MSSSLLARSALRQQTLVRARGFHASRVSRSAHDDYHHLPFAFPENKGIWGAKVASYLIFGFSIPFIAAGYQMQKSAGSD</sequence>
<dbReference type="InterPro" id="IPR036636">
    <property type="entry name" value="COX7C/Cox8_sf"/>
</dbReference>
<comment type="subunit">
    <text evidence="7">Component of the cytochrome c oxidase (complex IV, CIV), a multisubunit enzyme composed of a catalytic core of 3 subunits and several supernumerary subunits. The complex exists as a monomer or a dimer and forms supercomplexes (SCs) in the inner mitochondrial membrane with ubiquinol-cytochrome c oxidoreductase (cytochrome b-c1 complex, complex III, CIII).</text>
</comment>
<organism evidence="8 9">
    <name type="scientific">Pholiota conissans</name>
    <dbReference type="NCBI Taxonomy" id="109636"/>
    <lineage>
        <taxon>Eukaryota</taxon>
        <taxon>Fungi</taxon>
        <taxon>Dikarya</taxon>
        <taxon>Basidiomycota</taxon>
        <taxon>Agaricomycotina</taxon>
        <taxon>Agaricomycetes</taxon>
        <taxon>Agaricomycetidae</taxon>
        <taxon>Agaricales</taxon>
        <taxon>Agaricineae</taxon>
        <taxon>Strophariaceae</taxon>
        <taxon>Pholiota</taxon>
    </lineage>
</organism>
<gene>
    <name evidence="8" type="ORF">BDN70DRAFT_875049</name>
</gene>
<keyword evidence="7" id="KW-0812">Transmembrane</keyword>
<dbReference type="OrthoDB" id="9974841at2759"/>
<dbReference type="AlphaFoldDB" id="A0A9P6D3H3"/>
<dbReference type="Gene3D" id="4.10.49.10">
    <property type="entry name" value="Cytochrome c oxidase subunit VIIc"/>
    <property type="match status" value="1"/>
</dbReference>
<evidence type="ECO:0000313" key="9">
    <source>
        <dbReference type="Proteomes" id="UP000807469"/>
    </source>
</evidence>
<comment type="pathway">
    <text evidence="2 7">Energy metabolism; oxidative phosphorylation.</text>
</comment>
<feature type="transmembrane region" description="Helical" evidence="7">
    <location>
        <begin position="53"/>
        <end position="70"/>
    </location>
</feature>
<keyword evidence="7" id="KW-0809">Transit peptide</keyword>
<protein>
    <recommendedName>
        <fullName evidence="7">Cytochrome c oxidase subunit 8, mitochondrial</fullName>
    </recommendedName>
    <alternativeName>
        <fullName evidence="7">Cytochrome c oxidase polypeptide VIII</fullName>
    </alternativeName>
</protein>
<keyword evidence="9" id="KW-1185">Reference proteome</keyword>
<proteinExistence type="inferred from homology"/>
<keyword evidence="4 7" id="KW-0999">Mitochondrion inner membrane</keyword>
<comment type="subcellular location">
    <subcellularLocation>
        <location evidence="1 7">Mitochondrion inner membrane</location>
        <topology evidence="1 7">Single-pass membrane protein</topology>
    </subcellularLocation>
</comment>
<dbReference type="EMBL" id="MU155165">
    <property type="protein sequence ID" value="KAF9482484.1"/>
    <property type="molecule type" value="Genomic_DNA"/>
</dbReference>
<dbReference type="GO" id="GO:0045277">
    <property type="term" value="C:respiratory chain complex IV"/>
    <property type="evidence" value="ECO:0007669"/>
    <property type="project" value="UniProtKB-UniRule"/>
</dbReference>
<reference evidence="8" key="1">
    <citation type="submission" date="2020-11" db="EMBL/GenBank/DDBJ databases">
        <authorList>
            <consortium name="DOE Joint Genome Institute"/>
            <person name="Ahrendt S."/>
            <person name="Riley R."/>
            <person name="Andreopoulos W."/>
            <person name="Labutti K."/>
            <person name="Pangilinan J."/>
            <person name="Ruiz-Duenas F.J."/>
            <person name="Barrasa J.M."/>
            <person name="Sanchez-Garcia M."/>
            <person name="Camarero S."/>
            <person name="Miyauchi S."/>
            <person name="Serrano A."/>
            <person name="Linde D."/>
            <person name="Babiker R."/>
            <person name="Drula E."/>
            <person name="Ayuso-Fernandez I."/>
            <person name="Pacheco R."/>
            <person name="Padilla G."/>
            <person name="Ferreira P."/>
            <person name="Barriuso J."/>
            <person name="Kellner H."/>
            <person name="Castanera R."/>
            <person name="Alfaro M."/>
            <person name="Ramirez L."/>
            <person name="Pisabarro A.G."/>
            <person name="Kuo A."/>
            <person name="Tritt A."/>
            <person name="Lipzen A."/>
            <person name="He G."/>
            <person name="Yan M."/>
            <person name="Ng V."/>
            <person name="Cullen D."/>
            <person name="Martin F."/>
            <person name="Rosso M.-N."/>
            <person name="Henrissat B."/>
            <person name="Hibbett D."/>
            <person name="Martinez A.T."/>
            <person name="Grigoriev I.V."/>
        </authorList>
    </citation>
    <scope>NUCLEOTIDE SEQUENCE</scope>
    <source>
        <strain evidence="8">CIRM-BRFM 674</strain>
    </source>
</reference>
<dbReference type="GO" id="GO:0006123">
    <property type="term" value="P:mitochondrial electron transport, cytochrome c to oxygen"/>
    <property type="evidence" value="ECO:0007669"/>
    <property type="project" value="UniProtKB-UniRule"/>
</dbReference>
<keyword evidence="7" id="KW-1133">Transmembrane helix</keyword>
<comment type="caution">
    <text evidence="8">The sequence shown here is derived from an EMBL/GenBank/DDBJ whole genome shotgun (WGS) entry which is preliminary data.</text>
</comment>
<evidence type="ECO:0000256" key="3">
    <source>
        <dbReference type="ARBA" id="ARBA00010514"/>
    </source>
</evidence>
<evidence type="ECO:0000256" key="5">
    <source>
        <dbReference type="ARBA" id="ARBA00023128"/>
    </source>
</evidence>
<name>A0A9P6D3H3_9AGAR</name>
<keyword evidence="5 7" id="KW-0496">Mitochondrion</keyword>
<dbReference type="Proteomes" id="UP000807469">
    <property type="component" value="Unassembled WGS sequence"/>
</dbReference>
<dbReference type="InterPro" id="IPR004202">
    <property type="entry name" value="COX7C/Cox8"/>
</dbReference>